<feature type="region of interest" description="Disordered" evidence="1">
    <location>
        <begin position="278"/>
        <end position="301"/>
    </location>
</feature>
<dbReference type="EMBL" id="VBOT01000034">
    <property type="protein sequence ID" value="TMQ52410.1"/>
    <property type="molecule type" value="Genomic_DNA"/>
</dbReference>
<dbReference type="AlphaFoldDB" id="A0A538SM08"/>
<name>A0A538SM08_UNCEI</name>
<evidence type="ECO:0008006" key="5">
    <source>
        <dbReference type="Google" id="ProtNLM"/>
    </source>
</evidence>
<comment type="caution">
    <text evidence="3">The sequence shown here is derived from an EMBL/GenBank/DDBJ whole genome shotgun (WGS) entry which is preliminary data.</text>
</comment>
<reference evidence="3 4" key="1">
    <citation type="journal article" date="2019" name="Nat. Microbiol.">
        <title>Mediterranean grassland soil C-N compound turnover is dependent on rainfall and depth, and is mediated by genomically divergent microorganisms.</title>
        <authorList>
            <person name="Diamond S."/>
            <person name="Andeer P.F."/>
            <person name="Li Z."/>
            <person name="Crits-Christoph A."/>
            <person name="Burstein D."/>
            <person name="Anantharaman K."/>
            <person name="Lane K.R."/>
            <person name="Thomas B.C."/>
            <person name="Pan C."/>
            <person name="Northen T.R."/>
            <person name="Banfield J.F."/>
        </authorList>
    </citation>
    <scope>NUCLEOTIDE SEQUENCE [LARGE SCALE GENOMIC DNA]</scope>
    <source>
        <strain evidence="3">WS_3</strain>
    </source>
</reference>
<gene>
    <name evidence="3" type="ORF">E6K73_02970</name>
</gene>
<feature type="signal peptide" evidence="2">
    <location>
        <begin position="1"/>
        <end position="24"/>
    </location>
</feature>
<evidence type="ECO:0000256" key="1">
    <source>
        <dbReference type="SAM" id="MobiDB-lite"/>
    </source>
</evidence>
<protein>
    <recommendedName>
        <fullName evidence="5">DUF3108 domain-containing protein</fullName>
    </recommendedName>
</protein>
<dbReference type="Proteomes" id="UP000320184">
    <property type="component" value="Unassembled WGS sequence"/>
</dbReference>
<keyword evidence="2" id="KW-0732">Signal</keyword>
<evidence type="ECO:0000313" key="3">
    <source>
        <dbReference type="EMBL" id="TMQ52410.1"/>
    </source>
</evidence>
<accession>A0A538SM08</accession>
<sequence>MPRATRLAAVALGLLALLPLQPRAAQQKVELVNGIGLIDYSQKPHFKVGDWVRYHVTGSSETGMHDDYEVTVLIGGEERFWGEDCFWVETWTEPASGGGRAVATLMSYAIFDDSLPVPHLQLYARKMISEVSDDGRPVQNVMKRPTGSLTSRKPIGERVSMKVDTVGSDTVSVPPGLFQCKKVSMQQGIATTVDVGDSSLRTEVRENRLIYRTPEIPITAVAREDIEYSIMRKVWKIGHSEEGPMRTMERSIGSARLTERGQNGHPQLVPEYARKALVSSAPKAAPRPGPPKARAVKRRTG</sequence>
<feature type="chain" id="PRO_5021833719" description="DUF3108 domain-containing protein" evidence="2">
    <location>
        <begin position="25"/>
        <end position="301"/>
    </location>
</feature>
<organism evidence="3 4">
    <name type="scientific">Eiseniibacteriota bacterium</name>
    <dbReference type="NCBI Taxonomy" id="2212470"/>
    <lineage>
        <taxon>Bacteria</taxon>
        <taxon>Candidatus Eiseniibacteriota</taxon>
    </lineage>
</organism>
<evidence type="ECO:0000256" key="2">
    <source>
        <dbReference type="SAM" id="SignalP"/>
    </source>
</evidence>
<proteinExistence type="predicted"/>
<evidence type="ECO:0000313" key="4">
    <source>
        <dbReference type="Proteomes" id="UP000320184"/>
    </source>
</evidence>